<dbReference type="SUPFAM" id="SSF81296">
    <property type="entry name" value="E set domains"/>
    <property type="match status" value="1"/>
</dbReference>
<evidence type="ECO:0000313" key="14">
    <source>
        <dbReference type="EMBL" id="MFD5100334.1"/>
    </source>
</evidence>
<dbReference type="Pfam" id="PF00128">
    <property type="entry name" value="Alpha-amylase"/>
    <property type="match status" value="1"/>
</dbReference>
<reference evidence="14 15" key="1">
    <citation type="submission" date="2024-09" db="EMBL/GenBank/DDBJ databases">
        <title>The Natural Products Discovery Center: Release of the First 8490 Sequenced Strains for Exploring Actinobacteria Biosynthetic Diversity.</title>
        <authorList>
            <person name="Kalkreuter E."/>
            <person name="Kautsar S.A."/>
            <person name="Yang D."/>
            <person name="Bader C.D."/>
            <person name="Teijaro C.N."/>
            <person name="Fluegel L."/>
            <person name="Davis C.M."/>
            <person name="Simpson J.R."/>
            <person name="Lauterbach L."/>
            <person name="Steele A.D."/>
            <person name="Gui C."/>
            <person name="Meng S."/>
            <person name="Li G."/>
            <person name="Viehrig K."/>
            <person name="Ye F."/>
            <person name="Su P."/>
            <person name="Kiefer A.F."/>
            <person name="Nichols A."/>
            <person name="Cepeda A.J."/>
            <person name="Yan W."/>
            <person name="Fan B."/>
            <person name="Jiang Y."/>
            <person name="Adhikari A."/>
            <person name="Zheng C.-J."/>
            <person name="Schuster L."/>
            <person name="Cowan T.M."/>
            <person name="Smanski M.J."/>
            <person name="Chevrette M.G."/>
            <person name="De Carvalho L.P.S."/>
            <person name="Shen B."/>
        </authorList>
    </citation>
    <scope>NUCLEOTIDE SEQUENCE [LARGE SCALE GENOMIC DNA]</scope>
    <source>
        <strain evidence="14 15">NPDC058348</strain>
    </source>
</reference>
<evidence type="ECO:0000256" key="9">
    <source>
        <dbReference type="ARBA" id="ARBA00023295"/>
    </source>
</evidence>
<protein>
    <recommendedName>
        <fullName evidence="5 11">Malto-oligosyltrehalose trehalohydrolase</fullName>
        <ecNumber evidence="4 11">3.2.1.141</ecNumber>
    </recommendedName>
</protein>
<evidence type="ECO:0000256" key="11">
    <source>
        <dbReference type="NCBIfam" id="TIGR02402"/>
    </source>
</evidence>
<evidence type="ECO:0000256" key="6">
    <source>
        <dbReference type="ARBA" id="ARBA00022490"/>
    </source>
</evidence>
<dbReference type="PANTHER" id="PTHR43651">
    <property type="entry name" value="1,4-ALPHA-GLUCAN-BRANCHING ENZYME"/>
    <property type="match status" value="1"/>
</dbReference>
<accession>A0ABW6FMJ3</accession>
<dbReference type="PANTHER" id="PTHR43651:SF11">
    <property type="entry name" value="MALTO-OLIGOSYLTREHALOSE TREHALOHYDROLASE"/>
    <property type="match status" value="1"/>
</dbReference>
<comment type="caution">
    <text evidence="14">The sequence shown here is derived from an EMBL/GenBank/DDBJ whole genome shotgun (WGS) entry which is preliminary data.</text>
</comment>
<comment type="similarity">
    <text evidence="3">Belongs to the glycosyl hydrolase 13 family.</text>
</comment>
<evidence type="ECO:0000256" key="10">
    <source>
        <dbReference type="ARBA" id="ARBA00034013"/>
    </source>
</evidence>
<proteinExistence type="inferred from homology"/>
<dbReference type="CDD" id="cd02853">
    <property type="entry name" value="E_set_MTHase_like_N"/>
    <property type="match status" value="1"/>
</dbReference>
<organism evidence="14 15">
    <name type="scientific">Streptomyces albidochromogenes</name>
    <dbReference type="NCBI Taxonomy" id="329524"/>
    <lineage>
        <taxon>Bacteria</taxon>
        <taxon>Bacillati</taxon>
        <taxon>Actinomycetota</taxon>
        <taxon>Actinomycetes</taxon>
        <taxon>Kitasatosporales</taxon>
        <taxon>Streptomycetaceae</taxon>
        <taxon>Streptomyces</taxon>
    </lineage>
</organism>
<dbReference type="Gene3D" id="3.20.20.80">
    <property type="entry name" value="Glycosidases"/>
    <property type="match status" value="1"/>
</dbReference>
<evidence type="ECO:0000256" key="12">
    <source>
        <dbReference type="SAM" id="MobiDB-lite"/>
    </source>
</evidence>
<feature type="region of interest" description="Disordered" evidence="12">
    <location>
        <begin position="47"/>
        <end position="73"/>
    </location>
</feature>
<dbReference type="SUPFAM" id="SSF51445">
    <property type="entry name" value="(Trans)glycosidases"/>
    <property type="match status" value="1"/>
</dbReference>
<evidence type="ECO:0000256" key="3">
    <source>
        <dbReference type="ARBA" id="ARBA00008061"/>
    </source>
</evidence>
<dbReference type="Pfam" id="PF11941">
    <property type="entry name" value="DUF3459"/>
    <property type="match status" value="1"/>
</dbReference>
<dbReference type="Gene3D" id="1.10.10.760">
    <property type="entry name" value="E-set domains of sugar-utilizing enzymes"/>
    <property type="match status" value="1"/>
</dbReference>
<evidence type="ECO:0000313" key="15">
    <source>
        <dbReference type="Proteomes" id="UP001598448"/>
    </source>
</evidence>
<comment type="pathway">
    <text evidence="2">Glycan biosynthesis; trehalose biosynthesis.</text>
</comment>
<evidence type="ECO:0000256" key="7">
    <source>
        <dbReference type="ARBA" id="ARBA00022801"/>
    </source>
</evidence>
<keyword evidence="15" id="KW-1185">Reference proteome</keyword>
<keyword evidence="6" id="KW-0963">Cytoplasm</keyword>
<dbReference type="PIRSF" id="PIRSF006337">
    <property type="entry name" value="Trehalose_TreZ"/>
    <property type="match status" value="1"/>
</dbReference>
<feature type="non-terminal residue" evidence="14">
    <location>
        <position position="581"/>
    </location>
</feature>
<dbReference type="GO" id="GO:0033942">
    <property type="term" value="F:4-alpha-D-(1-&gt;4)-alpha-D-glucanotrehalose trehalohydrolase activity"/>
    <property type="evidence" value="ECO:0007669"/>
    <property type="project" value="UniProtKB-EC"/>
</dbReference>
<evidence type="ECO:0000256" key="1">
    <source>
        <dbReference type="ARBA" id="ARBA00004496"/>
    </source>
</evidence>
<comment type="catalytic activity">
    <reaction evidence="10">
        <text>hydrolysis of (1-&gt;4)-alpha-D-glucosidic linkage in 4-alpha-D-[(1-&gt;4)-alpha-D-glucanosyl]n trehalose to yield trehalose and (1-&gt;4)-alpha-D-glucan.</text>
        <dbReference type="EC" id="3.2.1.141"/>
    </reaction>
</comment>
<dbReference type="InterPro" id="IPR022567">
    <property type="entry name" value="DUF3459"/>
</dbReference>
<dbReference type="InterPro" id="IPR013783">
    <property type="entry name" value="Ig-like_fold"/>
</dbReference>
<dbReference type="NCBIfam" id="TIGR02402">
    <property type="entry name" value="trehalose_TreZ"/>
    <property type="match status" value="1"/>
</dbReference>
<dbReference type="EC" id="3.2.1.141" evidence="4 11"/>
<dbReference type="CDD" id="cd11325">
    <property type="entry name" value="AmyAc_GTHase"/>
    <property type="match status" value="1"/>
</dbReference>
<dbReference type="SMART" id="SM00642">
    <property type="entry name" value="Aamy"/>
    <property type="match status" value="1"/>
</dbReference>
<evidence type="ECO:0000259" key="13">
    <source>
        <dbReference type="SMART" id="SM00642"/>
    </source>
</evidence>
<dbReference type="InterPro" id="IPR014756">
    <property type="entry name" value="Ig_E-set"/>
</dbReference>
<dbReference type="InterPro" id="IPR017853">
    <property type="entry name" value="GH"/>
</dbReference>
<dbReference type="EMBL" id="JBHXIJ010000093">
    <property type="protein sequence ID" value="MFD5100334.1"/>
    <property type="molecule type" value="Genomic_DNA"/>
</dbReference>
<keyword evidence="9 14" id="KW-0326">Glycosidase</keyword>
<dbReference type="InterPro" id="IPR044901">
    <property type="entry name" value="Trehalose_TreZ_E-set_sf"/>
</dbReference>
<name>A0ABW6FMJ3_9ACTN</name>
<dbReference type="Proteomes" id="UP001598448">
    <property type="component" value="Unassembled WGS sequence"/>
</dbReference>
<sequence length="581" mass="63474">MLFEVWAPKAGQAELRLDGTTHAMERDPERDGWWTADAEAGEGARYGFSLDGGPVLPDPRSRRQPDGPDGPSAVVDHNVHEWRTPWTGGVPLAGAVLYELHIGTYTPEGTFDAAAARLGHLAELGVTHVEVMPVCPFPGTHGWGYEGVSLWAVHEPYGGPEGLKRFVDAAHALGLGVVLDVVHNHLGPSGNYLPMFGPYFTDTHHTPWGSAVNLDAPGSDEVRAYLLGSALAWLRDYRVDGLRLDAVHALADTRALTFLEELSAAVDTLSGELGRALFLIAESDQGDPRTTAPRESWGLGLHAQWNDDFHHALHTALTGESQGYYADFARAPLEALAKTLTQVFFHDGTFSTFRGRVHGRSVDRTRTAAHRFLGYSQTHDQVGNRALGDRLSATLSPGLLACAATLVLTGPYVPMLFMGEEWAARTPWQFFTDHTDPELARAVREGRRREFAAHGWAAEDIPDPQDPRTREASCLDWSEPGSEPHARVLAWYRELIALRRERPDLADPDLAAVKVAYDEGARWLAYRRGDIRVAVNLSKEPVTIGLGRNGLSRVLAAWEPVDAPGTDGLLRLPPESGVVLG</sequence>
<keyword evidence="8" id="KW-0119">Carbohydrate metabolism</keyword>
<evidence type="ECO:0000256" key="2">
    <source>
        <dbReference type="ARBA" id="ARBA00005199"/>
    </source>
</evidence>
<keyword evidence="7 14" id="KW-0378">Hydrolase</keyword>
<evidence type="ECO:0000256" key="5">
    <source>
        <dbReference type="ARBA" id="ARBA00015938"/>
    </source>
</evidence>
<evidence type="ECO:0000256" key="8">
    <source>
        <dbReference type="ARBA" id="ARBA00023277"/>
    </source>
</evidence>
<dbReference type="RefSeq" id="WP_386714056.1">
    <property type="nucleotide sequence ID" value="NZ_JBHXIJ010000093.1"/>
</dbReference>
<dbReference type="InterPro" id="IPR012768">
    <property type="entry name" value="Trehalose_TreZ"/>
</dbReference>
<feature type="domain" description="Glycosyl hydrolase family 13 catalytic" evidence="13">
    <location>
        <begin position="54"/>
        <end position="447"/>
    </location>
</feature>
<dbReference type="InterPro" id="IPR006047">
    <property type="entry name" value="GH13_cat_dom"/>
</dbReference>
<dbReference type="Gene3D" id="2.60.40.10">
    <property type="entry name" value="Immunoglobulins"/>
    <property type="match status" value="1"/>
</dbReference>
<gene>
    <name evidence="14" type="primary">treZ</name>
    <name evidence="14" type="ORF">ACFWJN_15425</name>
</gene>
<comment type="subcellular location">
    <subcellularLocation>
        <location evidence="1">Cytoplasm</location>
    </subcellularLocation>
</comment>
<evidence type="ECO:0000256" key="4">
    <source>
        <dbReference type="ARBA" id="ARBA00012268"/>
    </source>
</evidence>